<evidence type="ECO:0000313" key="3">
    <source>
        <dbReference type="EMBL" id="KAG5482264.1"/>
    </source>
</evidence>
<dbReference type="AlphaFoldDB" id="A0A836GY26"/>
<evidence type="ECO:0000256" key="1">
    <source>
        <dbReference type="SAM" id="MobiDB-lite"/>
    </source>
</evidence>
<name>A0A836GY26_LEIEN</name>
<evidence type="ECO:0000313" key="2">
    <source>
        <dbReference type="EMBL" id="KAG5482223.1"/>
    </source>
</evidence>
<evidence type="ECO:0000313" key="4">
    <source>
        <dbReference type="Proteomes" id="UP000674179"/>
    </source>
</evidence>
<reference evidence="3 4" key="1">
    <citation type="submission" date="2021-02" db="EMBL/GenBank/DDBJ databases">
        <title>Leishmania (Mundinia) enrietti genome sequencing and assembly.</title>
        <authorList>
            <person name="Almutairi H."/>
            <person name="Gatherer D."/>
        </authorList>
    </citation>
    <scope>NUCLEOTIDE SEQUENCE [LARGE SCALE GENOMIC DNA]</scope>
    <source>
        <strain evidence="3">CUR178</strain>
    </source>
</reference>
<comment type="caution">
    <text evidence="3">The sequence shown here is derived from an EMBL/GenBank/DDBJ whole genome shotgun (WGS) entry which is preliminary data.</text>
</comment>
<organism evidence="3 4">
    <name type="scientific">Leishmania enriettii</name>
    <dbReference type="NCBI Taxonomy" id="5663"/>
    <lineage>
        <taxon>Eukaryota</taxon>
        <taxon>Discoba</taxon>
        <taxon>Euglenozoa</taxon>
        <taxon>Kinetoplastea</taxon>
        <taxon>Metakinetoplastina</taxon>
        <taxon>Trypanosomatida</taxon>
        <taxon>Trypanosomatidae</taxon>
        <taxon>Leishmaniinae</taxon>
        <taxon>Leishmania</taxon>
    </lineage>
</organism>
<dbReference type="EMBL" id="JAFHKP010000017">
    <property type="protein sequence ID" value="KAG5482264.1"/>
    <property type="molecule type" value="Genomic_DNA"/>
</dbReference>
<protein>
    <submittedName>
        <fullName evidence="3">Uncharacterized protein</fullName>
    </submittedName>
</protein>
<keyword evidence="4" id="KW-1185">Reference proteome</keyword>
<dbReference type="GeneID" id="94173267"/>
<dbReference type="RefSeq" id="XP_067694085.1">
    <property type="nucleotide sequence ID" value="XM_067837757.1"/>
</dbReference>
<dbReference type="EMBL" id="JAFHKP010000017">
    <property type="protein sequence ID" value="KAG5482223.1"/>
    <property type="molecule type" value="Genomic_DNA"/>
</dbReference>
<accession>A0A836GY26</accession>
<dbReference type="KEGG" id="lenr:94173267"/>
<feature type="region of interest" description="Disordered" evidence="1">
    <location>
        <begin position="32"/>
        <end position="51"/>
    </location>
</feature>
<sequence length="91" mass="9456">MDDVFDFLPPYGSAAFGWAFAFSSARFLAPADDEPPDSGTLSPSGARGDRSSMRAAYLQYSRGEWVLVIGGSATGNGAGDSRNGWSGTAAK</sequence>
<gene>
    <name evidence="2" type="ORF">CUR178_06082</name>
    <name evidence="3" type="ORF">CUR178_06124</name>
</gene>
<dbReference type="Proteomes" id="UP000674179">
    <property type="component" value="Chromosome 17"/>
</dbReference>
<proteinExistence type="predicted"/>